<dbReference type="PRINTS" id="PR00385">
    <property type="entry name" value="P450"/>
</dbReference>
<keyword evidence="7 9" id="KW-0503">Monooxygenase</keyword>
<evidence type="ECO:0000256" key="8">
    <source>
        <dbReference type="PIRSR" id="PIRSR602401-1"/>
    </source>
</evidence>
<evidence type="ECO:0000256" key="9">
    <source>
        <dbReference type="RuleBase" id="RU000461"/>
    </source>
</evidence>
<keyword evidence="4 8" id="KW-0479">Metal-binding</keyword>
<dbReference type="PANTHER" id="PTHR24279:SF120">
    <property type="entry name" value="CYTOCHROME P450"/>
    <property type="match status" value="1"/>
</dbReference>
<gene>
    <name evidence="10" type="primary">cyp314a1</name>
</gene>
<dbReference type="Gene3D" id="1.10.630.10">
    <property type="entry name" value="Cytochrome P450"/>
    <property type="match status" value="1"/>
</dbReference>
<name>A0A1J1DVP1_9MYRI</name>
<sequence>MSSEAVASKEEKPLPVYKVPGPSPSLPLVGTTWIYYPFIGRYTLENLHRANVDKYFRYGKICKEEFVWGRPLIQVFDPDDIEKVLRNQGKFPLRPQNEAAVMFRKSRPELYSSVGLVNSAGEEWHRLRSGLVGFIVKPGVVTDFAIHQNAICDDLIQLLVDSSHSDGIVDNVMEAFHRMALESTTMFCLETRMGCLKGDIEEGSEAKKMIDASLDLFQAYQSLYYGPPLWKYFTTSAYKKMSDSETTLYQIVTKYIAEAKSREQDFDPEASTSMSQLLINAKDIDPRDIKAGIVDLITAGIDTTANALVFALNQLSLNPKVQDKLFQEIDGLIGKREATAADLSSLPYLKACVKESFRISPTIPNIVRILTDDLVLSGYLIPKGTVIICQTMVSSMLNDFVDKADEFLPERWLPGYPKRCSNYTVQPFGCGPRMCPGRRFAEQEIYLMLIKLIQKFRIEYVKELERQYLFIITPKSPVTFKFIPRT</sequence>
<dbReference type="PROSITE" id="PS00086">
    <property type="entry name" value="CYTOCHROME_P450"/>
    <property type="match status" value="1"/>
</dbReference>
<keyword evidence="6 8" id="KW-0408">Iron</keyword>
<dbReference type="GO" id="GO:0020037">
    <property type="term" value="F:heme binding"/>
    <property type="evidence" value="ECO:0007669"/>
    <property type="project" value="InterPro"/>
</dbReference>
<evidence type="ECO:0000256" key="3">
    <source>
        <dbReference type="ARBA" id="ARBA00022617"/>
    </source>
</evidence>
<dbReference type="InterPro" id="IPR002401">
    <property type="entry name" value="Cyt_P450_E_grp-I"/>
</dbReference>
<evidence type="ECO:0000256" key="4">
    <source>
        <dbReference type="ARBA" id="ARBA00022723"/>
    </source>
</evidence>
<evidence type="ECO:0000256" key="1">
    <source>
        <dbReference type="ARBA" id="ARBA00001971"/>
    </source>
</evidence>
<proteinExistence type="evidence at transcript level"/>
<dbReference type="InterPro" id="IPR050479">
    <property type="entry name" value="CYP11_CYP27_families"/>
</dbReference>
<dbReference type="InterPro" id="IPR017972">
    <property type="entry name" value="Cyt_P450_CS"/>
</dbReference>
<dbReference type="GO" id="GO:0016705">
    <property type="term" value="F:oxidoreductase activity, acting on paired donors, with incorporation or reduction of molecular oxygen"/>
    <property type="evidence" value="ECO:0007669"/>
    <property type="project" value="InterPro"/>
</dbReference>
<dbReference type="Pfam" id="PF00067">
    <property type="entry name" value="p450"/>
    <property type="match status" value="1"/>
</dbReference>
<reference evidence="10" key="1">
    <citation type="journal article" date="2017" name="FEBS Open Bio">
        <title>A novel cytochrome P450, CYP3201B1, is involved in (R)-mandelonitrile biosynthesis in a cyanogenic millipede.</title>
        <authorList>
            <person name="Yamaguchi T."/>
            <person name="Kuwahara Y."/>
            <person name="Asano Y."/>
        </authorList>
    </citation>
    <scope>NUCLEOTIDE SEQUENCE</scope>
</reference>
<dbReference type="PANTHER" id="PTHR24279">
    <property type="entry name" value="CYTOCHROME P450"/>
    <property type="match status" value="1"/>
</dbReference>
<keyword evidence="3 8" id="KW-0349">Heme</keyword>
<dbReference type="PRINTS" id="PR00463">
    <property type="entry name" value="EP450I"/>
</dbReference>
<comment type="similarity">
    <text evidence="2 9">Belongs to the cytochrome P450 family.</text>
</comment>
<comment type="cofactor">
    <cofactor evidence="1 8">
        <name>heme</name>
        <dbReference type="ChEBI" id="CHEBI:30413"/>
    </cofactor>
</comment>
<organism evidence="10">
    <name type="scientific">Chamberlinius hualienensis</name>
    <dbReference type="NCBI Taxonomy" id="1551368"/>
    <lineage>
        <taxon>Eukaryota</taxon>
        <taxon>Metazoa</taxon>
        <taxon>Ecdysozoa</taxon>
        <taxon>Arthropoda</taxon>
        <taxon>Myriapoda</taxon>
        <taxon>Diplopoda</taxon>
        <taxon>Helminthomorpha</taxon>
        <taxon>Polydesmida</taxon>
        <taxon>Paradoxosomatidae</taxon>
        <taxon>Chamberlinius</taxon>
    </lineage>
</organism>
<dbReference type="InterPro" id="IPR036396">
    <property type="entry name" value="Cyt_P450_sf"/>
</dbReference>
<evidence type="ECO:0000256" key="7">
    <source>
        <dbReference type="ARBA" id="ARBA00023033"/>
    </source>
</evidence>
<dbReference type="EMBL" id="LC125380">
    <property type="protein sequence ID" value="BAV93930.1"/>
    <property type="molecule type" value="mRNA"/>
</dbReference>
<dbReference type="GO" id="GO:0004497">
    <property type="term" value="F:monooxygenase activity"/>
    <property type="evidence" value="ECO:0007669"/>
    <property type="project" value="UniProtKB-KW"/>
</dbReference>
<dbReference type="InterPro" id="IPR001128">
    <property type="entry name" value="Cyt_P450"/>
</dbReference>
<dbReference type="FunFam" id="1.10.630.10:FF:000006">
    <property type="entry name" value="Cytochrome P450 302a1, mitochondrial"/>
    <property type="match status" value="1"/>
</dbReference>
<evidence type="ECO:0000256" key="6">
    <source>
        <dbReference type="ARBA" id="ARBA00023004"/>
    </source>
</evidence>
<dbReference type="AlphaFoldDB" id="A0A1J1DVP1"/>
<protein>
    <submittedName>
        <fullName evidence="10">Cytochrome P450 314A1</fullName>
    </submittedName>
</protein>
<dbReference type="SUPFAM" id="SSF48264">
    <property type="entry name" value="Cytochrome P450"/>
    <property type="match status" value="1"/>
</dbReference>
<evidence type="ECO:0000313" key="10">
    <source>
        <dbReference type="EMBL" id="BAV93930.1"/>
    </source>
</evidence>
<accession>A0A1J1DVP1</accession>
<keyword evidence="5 9" id="KW-0560">Oxidoreductase</keyword>
<evidence type="ECO:0000256" key="5">
    <source>
        <dbReference type="ARBA" id="ARBA00023002"/>
    </source>
</evidence>
<dbReference type="CDD" id="cd11054">
    <property type="entry name" value="CYP24A1-like"/>
    <property type="match status" value="1"/>
</dbReference>
<dbReference type="GO" id="GO:0005506">
    <property type="term" value="F:iron ion binding"/>
    <property type="evidence" value="ECO:0007669"/>
    <property type="project" value="InterPro"/>
</dbReference>
<evidence type="ECO:0000256" key="2">
    <source>
        <dbReference type="ARBA" id="ARBA00010617"/>
    </source>
</evidence>
<feature type="binding site" description="axial binding residue" evidence="8">
    <location>
        <position position="435"/>
    </location>
    <ligand>
        <name>heme</name>
        <dbReference type="ChEBI" id="CHEBI:30413"/>
    </ligand>
    <ligandPart>
        <name>Fe</name>
        <dbReference type="ChEBI" id="CHEBI:18248"/>
    </ligandPart>
</feature>